<evidence type="ECO:0000313" key="1">
    <source>
        <dbReference type="EMBL" id="KOX91509.1"/>
    </source>
</evidence>
<dbReference type="Proteomes" id="UP000037729">
    <property type="component" value="Unassembled WGS sequence"/>
</dbReference>
<dbReference type="AlphaFoldDB" id="A0A0M9AGF9"/>
<dbReference type="Proteomes" id="UP000610611">
    <property type="component" value="Unassembled WGS sequence"/>
</dbReference>
<dbReference type="InterPro" id="IPR058703">
    <property type="entry name" value="PIN-containing"/>
</dbReference>
<accession>A0A0M9AGF9</accession>
<dbReference type="EMBL" id="LIUF01000010">
    <property type="protein sequence ID" value="KOX91509.1"/>
    <property type="molecule type" value="Genomic_DNA"/>
</dbReference>
<reference evidence="2" key="2">
    <citation type="submission" date="2019-12" db="EMBL/GenBank/DDBJ databases">
        <title>The whole-genome sequencing of Haloarcula japonica strain pws8.</title>
        <authorList>
            <person name="Verma D.K."/>
            <person name="Gopal K."/>
            <person name="Prasad E.S."/>
        </authorList>
    </citation>
    <scope>NUCLEOTIDE SEQUENCE</scope>
    <source>
        <strain evidence="2">Pws8</strain>
    </source>
</reference>
<gene>
    <name evidence="1" type="ORF">AMS69_18645</name>
    <name evidence="2" type="ORF">GOC83_19265</name>
</gene>
<dbReference type="EMBL" id="WOWB01000006">
    <property type="protein sequence ID" value="NLV08260.1"/>
    <property type="molecule type" value="Genomic_DNA"/>
</dbReference>
<keyword evidence="3" id="KW-1185">Reference proteome</keyword>
<reference evidence="1 3" key="1">
    <citation type="submission" date="2015-08" db="EMBL/GenBank/DDBJ databases">
        <title>Genomes of Isolates from Cabo Rojo, PR.</title>
        <authorList>
            <person name="Sanchez-Nieves R.L."/>
            <person name="Montalvo-Rodriguez R."/>
        </authorList>
    </citation>
    <scope>NUCLEOTIDE SEQUENCE [LARGE SCALE GENOMIC DNA]</scope>
    <source>
        <strain evidence="1 3">SL3</strain>
    </source>
</reference>
<sequence>MGTDIPFAADQDVLVDANIFYAIGRPSNSQYRRFRSAIQNAGVICKLPQRVIGELGGAKTDRVQTALNEGWATIIEAPSPADGDAVAGSDIARRTIANETEQVEHEVEKTDAILAGLAIQYVRDRETTGVVVLTDDKPAKKGIEKAVRAQGYTDSIAVYGLADIIGDDPGDSMRLI</sequence>
<organism evidence="1 3">
    <name type="scientific">Haloarcula rubripromontorii</name>
    <dbReference type="NCBI Taxonomy" id="1705562"/>
    <lineage>
        <taxon>Archaea</taxon>
        <taxon>Methanobacteriati</taxon>
        <taxon>Methanobacteriota</taxon>
        <taxon>Stenosarchaea group</taxon>
        <taxon>Halobacteria</taxon>
        <taxon>Halobacteriales</taxon>
        <taxon>Haloarculaceae</taxon>
        <taxon>Haloarcula</taxon>
    </lineage>
</organism>
<dbReference type="RefSeq" id="WP_053969532.1">
    <property type="nucleotide sequence ID" value="NZ_JAWJXX010000008.1"/>
</dbReference>
<evidence type="ECO:0008006" key="4">
    <source>
        <dbReference type="Google" id="ProtNLM"/>
    </source>
</evidence>
<evidence type="ECO:0000313" key="2">
    <source>
        <dbReference type="EMBL" id="NLV08260.1"/>
    </source>
</evidence>
<dbReference type="OrthoDB" id="198445at2157"/>
<proteinExistence type="predicted"/>
<protein>
    <recommendedName>
        <fullName evidence="4">NYN domain-containing protein</fullName>
    </recommendedName>
</protein>
<comment type="caution">
    <text evidence="1">The sequence shown here is derived from an EMBL/GenBank/DDBJ whole genome shotgun (WGS) entry which is preliminary data.</text>
</comment>
<dbReference type="PATRIC" id="fig|1705562.3.peg.778"/>
<evidence type="ECO:0000313" key="3">
    <source>
        <dbReference type="Proteomes" id="UP000037729"/>
    </source>
</evidence>
<name>A0A0M9AGF9_9EURY</name>
<dbReference type="Pfam" id="PF26425">
    <property type="entry name" value="PIN_halo"/>
    <property type="match status" value="1"/>
</dbReference>
<dbReference type="STRING" id="1705562.AMS69_18645"/>